<dbReference type="InParanoid" id="Q7NG01"/>
<dbReference type="OrthoDB" id="5195105at2"/>
<keyword evidence="3" id="KW-1185">Reference proteome</keyword>
<protein>
    <submittedName>
        <fullName evidence="2">Gsl3373 protein</fullName>
    </submittedName>
</protein>
<accession>Q7NG01</accession>
<evidence type="ECO:0000313" key="3">
    <source>
        <dbReference type="Proteomes" id="UP000000557"/>
    </source>
</evidence>
<evidence type="ECO:0000256" key="1">
    <source>
        <dbReference type="SAM" id="SignalP"/>
    </source>
</evidence>
<dbReference type="KEGG" id="gvi:gsl3373"/>
<name>Q7NG01_GLOVI</name>
<dbReference type="EnsemblBacteria" id="BAC91314">
    <property type="protein sequence ID" value="BAC91314"/>
    <property type="gene ID" value="BAC91314"/>
</dbReference>
<dbReference type="EMBL" id="BA000045">
    <property type="protein sequence ID" value="BAC91314.1"/>
    <property type="molecule type" value="Genomic_DNA"/>
</dbReference>
<dbReference type="PhylomeDB" id="Q7NG01"/>
<gene>
    <name evidence="2" type="ordered locus">gsl3373</name>
</gene>
<dbReference type="AlphaFoldDB" id="Q7NG01"/>
<dbReference type="eggNOG" id="ENOG50331MB">
    <property type="taxonomic scope" value="Bacteria"/>
</dbReference>
<organism evidence="2 3">
    <name type="scientific">Gloeobacter violaceus (strain ATCC 29082 / PCC 7421)</name>
    <dbReference type="NCBI Taxonomy" id="251221"/>
    <lineage>
        <taxon>Bacteria</taxon>
        <taxon>Bacillati</taxon>
        <taxon>Cyanobacteriota</taxon>
        <taxon>Cyanophyceae</taxon>
        <taxon>Gloeobacterales</taxon>
        <taxon>Gloeobacteraceae</taxon>
        <taxon>Gloeobacter</taxon>
    </lineage>
</organism>
<dbReference type="HOGENOM" id="CLU_169646_0_0_3"/>
<feature type="signal peptide" evidence="1">
    <location>
        <begin position="1"/>
        <end position="19"/>
    </location>
</feature>
<keyword evidence="1" id="KW-0732">Signal</keyword>
<evidence type="ECO:0000313" key="2">
    <source>
        <dbReference type="EMBL" id="BAC91314.1"/>
    </source>
</evidence>
<reference evidence="2 3" key="2">
    <citation type="journal article" date="2003" name="DNA Res.">
        <title>Complete genome structure of Gloeobacter violaceus PCC 7421, a cyanobacterium that lacks thylakoids (supplement).</title>
        <authorList>
            <person name="Nakamura Y."/>
            <person name="Kaneko T."/>
            <person name="Sato S."/>
            <person name="Mimuro M."/>
            <person name="Miyashita H."/>
            <person name="Tsuchiya T."/>
            <person name="Sasamoto S."/>
            <person name="Watanabe A."/>
            <person name="Kawashima K."/>
            <person name="Kishida Y."/>
            <person name="Kiyokawa C."/>
            <person name="Kohara M."/>
            <person name="Matsumoto M."/>
            <person name="Matsuno A."/>
            <person name="Nakazaki N."/>
            <person name="Shimpo S."/>
            <person name="Takeuchi C."/>
            <person name="Yamada M."/>
            <person name="Tabata S."/>
        </authorList>
    </citation>
    <scope>NUCLEOTIDE SEQUENCE [LARGE SCALE GENOMIC DNA]</scope>
    <source>
        <strain evidence="3">ATCC 29082 / PCC 7421</strain>
    </source>
</reference>
<dbReference type="Proteomes" id="UP000000557">
    <property type="component" value="Chromosome"/>
</dbReference>
<reference evidence="2 3" key="1">
    <citation type="journal article" date="2003" name="DNA Res.">
        <title>Complete genome structure of Gloeobacter violaceus PCC 7421, a cyanobacterium that lacks thylakoids.</title>
        <authorList>
            <person name="Nakamura Y."/>
            <person name="Kaneko T."/>
            <person name="Sato S."/>
            <person name="Mimuro M."/>
            <person name="Miyashita H."/>
            <person name="Tsuchiya T."/>
            <person name="Sasamoto S."/>
            <person name="Watanabe A."/>
            <person name="Kawashima K."/>
            <person name="Kishida Y."/>
            <person name="Kiyokawa C."/>
            <person name="Kohara M."/>
            <person name="Matsumoto M."/>
            <person name="Matsuno A."/>
            <person name="Nakazaki N."/>
            <person name="Shimpo S."/>
            <person name="Takeuchi C."/>
            <person name="Yamada M."/>
            <person name="Tabata S."/>
        </authorList>
    </citation>
    <scope>NUCLEOTIDE SEQUENCE [LARGE SCALE GENOMIC DNA]</scope>
    <source>
        <strain evidence="3">ATCC 29082 / PCC 7421</strain>
    </source>
</reference>
<sequence length="79" mass="8377">MPSAALLLALAALPPGAAAQQPPRIPTEEQIDRACATGAADTLPNPFRDVRPEHWAYKAVLNLHYCGAARSVRKTISAS</sequence>
<feature type="chain" id="PRO_5004289123" evidence="1">
    <location>
        <begin position="20"/>
        <end position="79"/>
    </location>
</feature>
<dbReference type="STRING" id="251221.gene:10760884"/>
<proteinExistence type="predicted"/>